<dbReference type="SUPFAM" id="SSF54427">
    <property type="entry name" value="NTF2-like"/>
    <property type="match status" value="1"/>
</dbReference>
<evidence type="ECO:0000313" key="2">
    <source>
        <dbReference type="EMBL" id="PQM47783.1"/>
    </source>
</evidence>
<accession>A0A2S8BMC4</accession>
<dbReference type="AlphaFoldDB" id="A0A2S8BMC4"/>
<gene>
    <name evidence="2" type="ORF">C1Y40_02001</name>
</gene>
<name>A0A2S8BMC4_9MYCO</name>
<proteinExistence type="predicted"/>
<sequence>MTRNELREMTTPLATPAAAFVERFRQVWAAPTLERLDALTNPEVCYVQPLLPDVRGRDNAAAYWRRVFALIPDLHIDVVNSAVSADDMVYIEFRIHGTLGGRALSWPAIDRYELDEAGRVRRRVLYCDSLTMVRAVLRPRALMAVLRTGIRLGVAAAAAKVR</sequence>
<reference evidence="2 3" key="1">
    <citation type="journal article" date="2017" name="Int. J. Syst. Evol. Microbiol.">
        <title>Mycobacterium talmoniae sp. nov., a slowly growing mycobacterium isolated from human respiratory samples.</title>
        <authorList>
            <person name="Davidson R.M."/>
            <person name="DeGroote M.A."/>
            <person name="Marola J.L."/>
            <person name="Buss S."/>
            <person name="Jones V."/>
            <person name="McNeil M.R."/>
            <person name="Freifeld A.G."/>
            <person name="Elaine Epperson L."/>
            <person name="Hasan N.A."/>
            <person name="Jackson M."/>
            <person name="Iwen P.C."/>
            <person name="Salfinger M."/>
            <person name="Strong M."/>
        </authorList>
    </citation>
    <scope>NUCLEOTIDE SEQUENCE [LARGE SCALE GENOMIC DNA]</scope>
    <source>
        <strain evidence="2 3">ATCC BAA-2683</strain>
    </source>
</reference>
<protein>
    <recommendedName>
        <fullName evidence="1">SnoaL-like domain-containing protein</fullName>
    </recommendedName>
</protein>
<evidence type="ECO:0000313" key="3">
    <source>
        <dbReference type="Proteomes" id="UP000238296"/>
    </source>
</evidence>
<comment type="caution">
    <text evidence="2">The sequence shown here is derived from an EMBL/GenBank/DDBJ whole genome shotgun (WGS) entry which is preliminary data.</text>
</comment>
<dbReference type="Proteomes" id="UP000238296">
    <property type="component" value="Unassembled WGS sequence"/>
</dbReference>
<organism evidence="2 3">
    <name type="scientific">Mycobacterium talmoniae</name>
    <dbReference type="NCBI Taxonomy" id="1858794"/>
    <lineage>
        <taxon>Bacteria</taxon>
        <taxon>Bacillati</taxon>
        <taxon>Actinomycetota</taxon>
        <taxon>Actinomycetes</taxon>
        <taxon>Mycobacteriales</taxon>
        <taxon>Mycobacteriaceae</taxon>
        <taxon>Mycobacterium</taxon>
    </lineage>
</organism>
<dbReference type="Pfam" id="PF12680">
    <property type="entry name" value="SnoaL_2"/>
    <property type="match status" value="1"/>
</dbReference>
<dbReference type="EMBL" id="PPEA01000277">
    <property type="protein sequence ID" value="PQM47783.1"/>
    <property type="molecule type" value="Genomic_DNA"/>
</dbReference>
<dbReference type="Gene3D" id="3.10.450.50">
    <property type="match status" value="1"/>
</dbReference>
<evidence type="ECO:0000259" key="1">
    <source>
        <dbReference type="Pfam" id="PF12680"/>
    </source>
</evidence>
<dbReference type="InterPro" id="IPR037401">
    <property type="entry name" value="SnoaL-like"/>
</dbReference>
<feature type="domain" description="SnoaL-like" evidence="1">
    <location>
        <begin position="21"/>
        <end position="122"/>
    </location>
</feature>
<dbReference type="InterPro" id="IPR032710">
    <property type="entry name" value="NTF2-like_dom_sf"/>
</dbReference>